<dbReference type="AlphaFoldDB" id="A0A9W8MUG4"/>
<evidence type="ECO:0000256" key="1">
    <source>
        <dbReference type="SAM" id="MobiDB-lite"/>
    </source>
</evidence>
<keyword evidence="3" id="KW-1185">Reference proteome</keyword>
<feature type="compositionally biased region" description="Low complexity" evidence="1">
    <location>
        <begin position="208"/>
        <end position="227"/>
    </location>
</feature>
<name>A0A9W8MUG4_9AGAR</name>
<feature type="region of interest" description="Disordered" evidence="1">
    <location>
        <begin position="201"/>
        <end position="253"/>
    </location>
</feature>
<organism evidence="2 3">
    <name type="scientific">Agrocybe chaxingu</name>
    <dbReference type="NCBI Taxonomy" id="84603"/>
    <lineage>
        <taxon>Eukaryota</taxon>
        <taxon>Fungi</taxon>
        <taxon>Dikarya</taxon>
        <taxon>Basidiomycota</taxon>
        <taxon>Agaricomycotina</taxon>
        <taxon>Agaricomycetes</taxon>
        <taxon>Agaricomycetidae</taxon>
        <taxon>Agaricales</taxon>
        <taxon>Agaricineae</taxon>
        <taxon>Strophariaceae</taxon>
        <taxon>Agrocybe</taxon>
    </lineage>
</organism>
<dbReference type="Proteomes" id="UP001148786">
    <property type="component" value="Unassembled WGS sequence"/>
</dbReference>
<evidence type="ECO:0000313" key="2">
    <source>
        <dbReference type="EMBL" id="KAJ3503342.1"/>
    </source>
</evidence>
<accession>A0A9W8MUG4</accession>
<gene>
    <name evidence="2" type="ORF">NLJ89_g8479</name>
</gene>
<sequence>MRKYQRCLDTLEGLVVARMFKLTKMNMSQTGYKLHKHIATSLKARSTALCSALVQYNAAASELIPPRQMLTWEQIMDYAFLADFDLLRDTRQDICSRPWATPAARLAMDSYFKVLRAAEEVERVNIEARRLATFLRDELCILRAQEKAVKPDNPALARQLSLRAQEIARYADHHHAILNKIVSLPGYSGGALLGTHLEACAPSPPSGPSSQPVVGASSPSPLSSAGPMDVEHDSDNDNDLEDEQDAEDDGQQAAECLYHVLEISLDGRSLR</sequence>
<feature type="compositionally biased region" description="Acidic residues" evidence="1">
    <location>
        <begin position="236"/>
        <end position="250"/>
    </location>
</feature>
<reference evidence="2" key="1">
    <citation type="submission" date="2022-07" db="EMBL/GenBank/DDBJ databases">
        <title>Genome Sequence of Agrocybe chaxingu.</title>
        <authorList>
            <person name="Buettner E."/>
        </authorList>
    </citation>
    <scope>NUCLEOTIDE SEQUENCE</scope>
    <source>
        <strain evidence="2">MP-N11</strain>
    </source>
</reference>
<evidence type="ECO:0000313" key="3">
    <source>
        <dbReference type="Proteomes" id="UP001148786"/>
    </source>
</evidence>
<dbReference type="OrthoDB" id="2676448at2759"/>
<dbReference type="EMBL" id="JANKHO010001155">
    <property type="protein sequence ID" value="KAJ3503342.1"/>
    <property type="molecule type" value="Genomic_DNA"/>
</dbReference>
<comment type="caution">
    <text evidence="2">The sequence shown here is derived from an EMBL/GenBank/DDBJ whole genome shotgun (WGS) entry which is preliminary data.</text>
</comment>
<protein>
    <submittedName>
        <fullName evidence="2">Uncharacterized protein</fullName>
    </submittedName>
</protein>
<proteinExistence type="predicted"/>